<protein>
    <submittedName>
        <fullName evidence="1">Uncharacterized protein</fullName>
    </submittedName>
</protein>
<keyword evidence="2" id="KW-1185">Reference proteome</keyword>
<evidence type="ECO:0000313" key="1">
    <source>
        <dbReference type="EMBL" id="MFK9079604.1"/>
    </source>
</evidence>
<reference evidence="1" key="1">
    <citation type="submission" date="2024-11" db="EMBL/GenBank/DDBJ databases">
        <authorList>
            <person name="Lucas J.A."/>
        </authorList>
    </citation>
    <scope>NUCLEOTIDE SEQUENCE</scope>
    <source>
        <strain evidence="1">Z 8.8</strain>
    </source>
</reference>
<evidence type="ECO:0000313" key="2">
    <source>
        <dbReference type="Proteomes" id="UP001622950"/>
    </source>
</evidence>
<organism evidence="1 2">
    <name type="scientific">Pseudomonas neuropathica</name>
    <dbReference type="NCBI Taxonomy" id="2730425"/>
    <lineage>
        <taxon>Bacteria</taxon>
        <taxon>Pseudomonadati</taxon>
        <taxon>Pseudomonadota</taxon>
        <taxon>Gammaproteobacteria</taxon>
        <taxon>Pseudomonadales</taxon>
        <taxon>Pseudomonadaceae</taxon>
        <taxon>Pseudomonas</taxon>
    </lineage>
</organism>
<accession>A0ACC7MM64</accession>
<sequence>MKVIALGNLSGATGEKSKGEEFTVDAKTGAGLVNRGLVREVLESPVTKKAEAAKE</sequence>
<gene>
    <name evidence="1" type="ORF">ACJEBM_02795</name>
</gene>
<dbReference type="EMBL" id="JBJHQE010000003">
    <property type="protein sequence ID" value="MFK9079604.1"/>
    <property type="molecule type" value="Genomic_DNA"/>
</dbReference>
<dbReference type="Proteomes" id="UP001622950">
    <property type="component" value="Unassembled WGS sequence"/>
</dbReference>
<name>A0ACC7MM64_9PSED</name>
<proteinExistence type="predicted"/>
<comment type="caution">
    <text evidence="1">The sequence shown here is derived from an EMBL/GenBank/DDBJ whole genome shotgun (WGS) entry which is preliminary data.</text>
</comment>